<dbReference type="Pfam" id="PF00005">
    <property type="entry name" value="ABC_tran"/>
    <property type="match status" value="1"/>
</dbReference>
<dbReference type="Proteomes" id="UP000823618">
    <property type="component" value="Unassembled WGS sequence"/>
</dbReference>
<comment type="subcellular location">
    <subcellularLocation>
        <location evidence="1">Cell membrane</location>
        <topology evidence="1">Peripheral membrane protein</topology>
    </subcellularLocation>
</comment>
<dbReference type="InterPro" id="IPR050388">
    <property type="entry name" value="ABC_Ni/Peptide_Import"/>
</dbReference>
<keyword evidence="3" id="KW-0813">Transport</keyword>
<dbReference type="GO" id="GO:0005524">
    <property type="term" value="F:ATP binding"/>
    <property type="evidence" value="ECO:0007669"/>
    <property type="project" value="UniProtKB-KW"/>
</dbReference>
<evidence type="ECO:0000256" key="3">
    <source>
        <dbReference type="ARBA" id="ARBA00022448"/>
    </source>
</evidence>
<reference evidence="9" key="2">
    <citation type="journal article" date="2021" name="PeerJ">
        <title>Extensive microbial diversity within the chicken gut microbiome revealed by metagenomics and culture.</title>
        <authorList>
            <person name="Gilroy R."/>
            <person name="Ravi A."/>
            <person name="Getino M."/>
            <person name="Pursley I."/>
            <person name="Horton D.L."/>
            <person name="Alikhan N.F."/>
            <person name="Baker D."/>
            <person name="Gharbi K."/>
            <person name="Hall N."/>
            <person name="Watson M."/>
            <person name="Adriaenssens E.M."/>
            <person name="Foster-Nyarko E."/>
            <person name="Jarju S."/>
            <person name="Secka A."/>
            <person name="Antonio M."/>
            <person name="Oren A."/>
            <person name="Chaudhuri R.R."/>
            <person name="La Ragione R."/>
            <person name="Hildebrand F."/>
            <person name="Pallen M.J."/>
        </authorList>
    </citation>
    <scope>NUCLEOTIDE SEQUENCE</scope>
    <source>
        <strain evidence="9">E3-2379</strain>
    </source>
</reference>
<dbReference type="InterPro" id="IPR027417">
    <property type="entry name" value="P-loop_NTPase"/>
</dbReference>
<evidence type="ECO:0000256" key="6">
    <source>
        <dbReference type="ARBA" id="ARBA00022840"/>
    </source>
</evidence>
<comment type="caution">
    <text evidence="9">The sequence shown here is derived from an EMBL/GenBank/DDBJ whole genome shotgun (WGS) entry which is preliminary data.</text>
</comment>
<dbReference type="EMBL" id="JADIML010000026">
    <property type="protein sequence ID" value="MBO8462476.1"/>
    <property type="molecule type" value="Genomic_DNA"/>
</dbReference>
<comment type="similarity">
    <text evidence="2">Belongs to the ABC transporter superfamily.</text>
</comment>
<dbReference type="FunFam" id="3.40.50.300:FF:000016">
    <property type="entry name" value="Oligopeptide ABC transporter ATP-binding component"/>
    <property type="match status" value="1"/>
</dbReference>
<dbReference type="PROSITE" id="PS50893">
    <property type="entry name" value="ABC_TRANSPORTER_2"/>
    <property type="match status" value="1"/>
</dbReference>
<dbReference type="InterPro" id="IPR003439">
    <property type="entry name" value="ABC_transporter-like_ATP-bd"/>
</dbReference>
<dbReference type="CDD" id="cd03257">
    <property type="entry name" value="ABC_NikE_OppD_transporters"/>
    <property type="match status" value="1"/>
</dbReference>
<dbReference type="AlphaFoldDB" id="A0A9D9HZQ3"/>
<keyword evidence="5" id="KW-0547">Nucleotide-binding</keyword>
<evidence type="ECO:0000256" key="1">
    <source>
        <dbReference type="ARBA" id="ARBA00004202"/>
    </source>
</evidence>
<dbReference type="GO" id="GO:0005886">
    <property type="term" value="C:plasma membrane"/>
    <property type="evidence" value="ECO:0007669"/>
    <property type="project" value="UniProtKB-SubCell"/>
</dbReference>
<keyword evidence="6 9" id="KW-0067">ATP-binding</keyword>
<evidence type="ECO:0000256" key="7">
    <source>
        <dbReference type="ARBA" id="ARBA00023136"/>
    </source>
</evidence>
<evidence type="ECO:0000256" key="4">
    <source>
        <dbReference type="ARBA" id="ARBA00022475"/>
    </source>
</evidence>
<keyword evidence="7" id="KW-0472">Membrane</keyword>
<evidence type="ECO:0000256" key="5">
    <source>
        <dbReference type="ARBA" id="ARBA00022741"/>
    </source>
</evidence>
<dbReference type="InterPro" id="IPR017871">
    <property type="entry name" value="ABC_transporter-like_CS"/>
</dbReference>
<feature type="domain" description="ABC transporter" evidence="8">
    <location>
        <begin position="6"/>
        <end position="254"/>
    </location>
</feature>
<dbReference type="SMART" id="SM00382">
    <property type="entry name" value="AAA"/>
    <property type="match status" value="1"/>
</dbReference>
<dbReference type="PANTHER" id="PTHR43297">
    <property type="entry name" value="OLIGOPEPTIDE TRANSPORT ATP-BINDING PROTEIN APPD"/>
    <property type="match status" value="1"/>
</dbReference>
<evidence type="ECO:0000259" key="8">
    <source>
        <dbReference type="PROSITE" id="PS50893"/>
    </source>
</evidence>
<dbReference type="InterPro" id="IPR003593">
    <property type="entry name" value="AAA+_ATPase"/>
</dbReference>
<accession>A0A9D9HZQ3</accession>
<dbReference type="Gene3D" id="3.40.50.300">
    <property type="entry name" value="P-loop containing nucleotide triphosphate hydrolases"/>
    <property type="match status" value="1"/>
</dbReference>
<protein>
    <submittedName>
        <fullName evidence="9">ABC transporter ATP-binding protein</fullName>
    </submittedName>
</protein>
<dbReference type="PROSITE" id="PS00211">
    <property type="entry name" value="ABC_TRANSPORTER_1"/>
    <property type="match status" value="1"/>
</dbReference>
<proteinExistence type="inferred from homology"/>
<evidence type="ECO:0000313" key="10">
    <source>
        <dbReference type="Proteomes" id="UP000823618"/>
    </source>
</evidence>
<gene>
    <name evidence="9" type="ORF">IAC13_00925</name>
</gene>
<evidence type="ECO:0000256" key="2">
    <source>
        <dbReference type="ARBA" id="ARBA00005417"/>
    </source>
</evidence>
<keyword evidence="4" id="KW-1003">Cell membrane</keyword>
<sequence length="273" mass="30981">MNVLEVDQLEVTFFHGKEGNKVVKDVSFAMKEGEIVGIVGESGSGKTQTSLAIMQLLNETAAITGGTIRFCGNEISSYTEKKMQEIRGKEIGMIFQEPMTALNPVHRIGQQIEESLKLHTNLSKLERKKRAMEVMKLVELPNPEIIYHQYPHQLSGGMRQRIMIASALIMEPKLLIADEPTTALDVTIQAQILALLKKINQEKKLSILFISHDLGVIHKLCHRVVVMKSGKKMEEGDVEEVFHFPKEDYTKELLQAIPTRRMSFRKRRKEGMQ</sequence>
<name>A0A9D9HZQ3_9FIRM</name>
<reference evidence="9" key="1">
    <citation type="submission" date="2020-10" db="EMBL/GenBank/DDBJ databases">
        <authorList>
            <person name="Gilroy R."/>
        </authorList>
    </citation>
    <scope>NUCLEOTIDE SEQUENCE</scope>
    <source>
        <strain evidence="9">E3-2379</strain>
    </source>
</reference>
<evidence type="ECO:0000313" key="9">
    <source>
        <dbReference type="EMBL" id="MBO8462476.1"/>
    </source>
</evidence>
<dbReference type="GO" id="GO:0016887">
    <property type="term" value="F:ATP hydrolysis activity"/>
    <property type="evidence" value="ECO:0007669"/>
    <property type="project" value="InterPro"/>
</dbReference>
<dbReference type="SUPFAM" id="SSF52540">
    <property type="entry name" value="P-loop containing nucleoside triphosphate hydrolases"/>
    <property type="match status" value="1"/>
</dbReference>
<organism evidence="9 10">
    <name type="scientific">Candidatus Scybalomonas excrementavium</name>
    <dbReference type="NCBI Taxonomy" id="2840943"/>
    <lineage>
        <taxon>Bacteria</taxon>
        <taxon>Bacillati</taxon>
        <taxon>Bacillota</taxon>
        <taxon>Clostridia</taxon>
        <taxon>Lachnospirales</taxon>
        <taxon>Lachnospiraceae</taxon>
        <taxon>Lachnospiraceae incertae sedis</taxon>
        <taxon>Candidatus Scybalomonas</taxon>
    </lineage>
</organism>
<dbReference type="PANTHER" id="PTHR43297:SF2">
    <property type="entry name" value="DIPEPTIDE TRANSPORT ATP-BINDING PROTEIN DPPD"/>
    <property type="match status" value="1"/>
</dbReference>